<feature type="transmembrane region" description="Helical" evidence="3">
    <location>
        <begin position="21"/>
        <end position="42"/>
    </location>
</feature>
<keyword evidence="2" id="KW-0808">Transferase</keyword>
<keyword evidence="3" id="KW-0472">Membrane</keyword>
<dbReference type="AlphaFoldDB" id="A0A840CZQ2"/>
<protein>
    <recommendedName>
        <fullName evidence="6">Alpha-1,2-fucosyltransferase</fullName>
    </recommendedName>
</protein>
<dbReference type="CDD" id="cd11301">
    <property type="entry name" value="Fut1_Fut2_like"/>
    <property type="match status" value="1"/>
</dbReference>
<reference evidence="4" key="1">
    <citation type="submission" date="2020-08" db="EMBL/GenBank/DDBJ databases">
        <title>Genomic Encyclopedia of Type Strains, Phase IV (KMG-IV): sequencing the most valuable type-strain genomes for metagenomic binning, comparative biology and taxonomic classification.</title>
        <authorList>
            <person name="Goeker M."/>
        </authorList>
    </citation>
    <scope>NUCLEOTIDE SEQUENCE [LARGE SCALE GENOMIC DNA]</scope>
    <source>
        <strain evidence="4">DSM 105720</strain>
    </source>
</reference>
<comment type="caution">
    <text evidence="4">The sequence shown here is derived from an EMBL/GenBank/DDBJ whole genome shotgun (WGS) entry which is preliminary data.</text>
</comment>
<proteinExistence type="predicted"/>
<sequence>MRTIKRWKRSLYKKLVKYKVIAPKVIVLMDGGICSQMFQYLIGRIFEEKGYKVVFDLTFYKEWGSDMNNHFVRNFDLLKAFPNLKMEIASDLMITVYKQKYFNLGNNTYGKVDDFSFLQRKPPIYLGGYYHLPSRIWLPTFKSIFKILASGFDDSNQRMCSEIGQRHASVAVHVRRGDLKNEIPAYGKPASVEYFRLAISYLFENVESPFFYFFSDEPEWVCTDLIPCLNLALSEDCKVVDINGSDKGYMDLFLISHCTHQITSKGTLGKYGALLNDNIRKIVVLCDDEIEYPWKDIFCNPIFL</sequence>
<keyword evidence="3" id="KW-0812">Transmembrane</keyword>
<evidence type="ECO:0000313" key="5">
    <source>
        <dbReference type="Proteomes" id="UP000560658"/>
    </source>
</evidence>
<dbReference type="InterPro" id="IPR002516">
    <property type="entry name" value="Glyco_trans_11"/>
</dbReference>
<organism evidence="4 5">
    <name type="scientific">Bacteroides reticulotermitis</name>
    <dbReference type="NCBI Taxonomy" id="1133319"/>
    <lineage>
        <taxon>Bacteria</taxon>
        <taxon>Pseudomonadati</taxon>
        <taxon>Bacteroidota</taxon>
        <taxon>Bacteroidia</taxon>
        <taxon>Bacteroidales</taxon>
        <taxon>Bacteroidaceae</taxon>
        <taxon>Bacteroides</taxon>
    </lineage>
</organism>
<dbReference type="GO" id="GO:0016020">
    <property type="term" value="C:membrane"/>
    <property type="evidence" value="ECO:0007669"/>
    <property type="project" value="InterPro"/>
</dbReference>
<gene>
    <name evidence="4" type="ORF">GGR06_001828</name>
</gene>
<evidence type="ECO:0008006" key="6">
    <source>
        <dbReference type="Google" id="ProtNLM"/>
    </source>
</evidence>
<dbReference type="PANTHER" id="PTHR11927">
    <property type="entry name" value="GALACTOSIDE 2-L-FUCOSYLTRANSFERASE"/>
    <property type="match status" value="1"/>
</dbReference>
<accession>A0A840CZQ2</accession>
<keyword evidence="5" id="KW-1185">Reference proteome</keyword>
<name>A0A840CZQ2_9BACE</name>
<dbReference type="GO" id="GO:0005975">
    <property type="term" value="P:carbohydrate metabolic process"/>
    <property type="evidence" value="ECO:0007669"/>
    <property type="project" value="InterPro"/>
</dbReference>
<dbReference type="PANTHER" id="PTHR11927:SF9">
    <property type="entry name" value="L-FUCOSYLTRANSFERASE"/>
    <property type="match status" value="1"/>
</dbReference>
<evidence type="ECO:0000313" key="4">
    <source>
        <dbReference type="EMBL" id="MBB4044039.1"/>
    </source>
</evidence>
<evidence type="ECO:0000256" key="3">
    <source>
        <dbReference type="SAM" id="Phobius"/>
    </source>
</evidence>
<dbReference type="RefSeq" id="WP_183208339.1">
    <property type="nucleotide sequence ID" value="NZ_JACIER010000006.1"/>
</dbReference>
<keyword evidence="3" id="KW-1133">Transmembrane helix</keyword>
<keyword evidence="1" id="KW-0328">Glycosyltransferase</keyword>
<dbReference type="Pfam" id="PF01531">
    <property type="entry name" value="Glyco_transf_11"/>
    <property type="match status" value="1"/>
</dbReference>
<evidence type="ECO:0000256" key="2">
    <source>
        <dbReference type="ARBA" id="ARBA00022679"/>
    </source>
</evidence>
<evidence type="ECO:0000256" key="1">
    <source>
        <dbReference type="ARBA" id="ARBA00022676"/>
    </source>
</evidence>
<dbReference type="GO" id="GO:0008107">
    <property type="term" value="F:galactoside 2-alpha-L-fucosyltransferase activity"/>
    <property type="evidence" value="ECO:0007669"/>
    <property type="project" value="InterPro"/>
</dbReference>
<dbReference type="Proteomes" id="UP000560658">
    <property type="component" value="Unassembled WGS sequence"/>
</dbReference>
<dbReference type="EMBL" id="JACIER010000006">
    <property type="protein sequence ID" value="MBB4044039.1"/>
    <property type="molecule type" value="Genomic_DNA"/>
</dbReference>